<dbReference type="SUPFAM" id="SSF109604">
    <property type="entry name" value="HD-domain/PDEase-like"/>
    <property type="match status" value="1"/>
</dbReference>
<dbReference type="Gene3D" id="1.10.3210.10">
    <property type="entry name" value="Hypothetical protein af1432"/>
    <property type="match status" value="1"/>
</dbReference>
<dbReference type="SMART" id="SM00471">
    <property type="entry name" value="HDc"/>
    <property type="match status" value="1"/>
</dbReference>
<dbReference type="GO" id="GO:0003676">
    <property type="term" value="F:nucleic acid binding"/>
    <property type="evidence" value="ECO:0007669"/>
    <property type="project" value="InterPro"/>
</dbReference>
<dbReference type="SUPFAM" id="SSF50249">
    <property type="entry name" value="Nucleic acid-binding proteins"/>
    <property type="match status" value="1"/>
</dbReference>
<dbReference type="EMBL" id="PCSH01000134">
    <property type="protein sequence ID" value="PIP40160.1"/>
    <property type="molecule type" value="Genomic_DNA"/>
</dbReference>
<name>A0A2H0A5R4_9BACT</name>
<dbReference type="InterPro" id="IPR006675">
    <property type="entry name" value="HDIG_dom"/>
</dbReference>
<accession>A0A2H0A5R4</accession>
<dbReference type="GO" id="GO:0031125">
    <property type="term" value="P:rRNA 3'-end processing"/>
    <property type="evidence" value="ECO:0007669"/>
    <property type="project" value="TreeGrafter"/>
</dbReference>
<reference evidence="3 4" key="1">
    <citation type="submission" date="2017-09" db="EMBL/GenBank/DDBJ databases">
        <title>Depth-based differentiation of microbial function through sediment-hosted aquifers and enrichment of novel symbionts in the deep terrestrial subsurface.</title>
        <authorList>
            <person name="Probst A.J."/>
            <person name="Ladd B."/>
            <person name="Jarett J.K."/>
            <person name="Geller-Mcgrath D.E."/>
            <person name="Sieber C.M."/>
            <person name="Emerson J.B."/>
            <person name="Anantharaman K."/>
            <person name="Thomas B.C."/>
            <person name="Malmstrom R."/>
            <person name="Stieglmeier M."/>
            <person name="Klingl A."/>
            <person name="Woyke T."/>
            <person name="Ryan C.M."/>
            <person name="Banfield J.F."/>
        </authorList>
    </citation>
    <scope>NUCLEOTIDE SEQUENCE [LARGE SCALE GENOMIC DNA]</scope>
    <source>
        <strain evidence="3">CG23_combo_of_CG06-09_8_20_14_all_40_23</strain>
    </source>
</reference>
<evidence type="ECO:0000259" key="2">
    <source>
        <dbReference type="SMART" id="SM00471"/>
    </source>
</evidence>
<dbReference type="PANTHER" id="PTHR37294:SF1">
    <property type="entry name" value="3'-5' EXORIBONUCLEASE YHAM"/>
    <property type="match status" value="1"/>
</dbReference>
<dbReference type="Pfam" id="PF01336">
    <property type="entry name" value="tRNA_anti-codon"/>
    <property type="match status" value="1"/>
</dbReference>
<protein>
    <recommendedName>
        <fullName evidence="2">HD/PDEase domain-containing protein</fullName>
    </recommendedName>
</protein>
<dbReference type="Pfam" id="PF01966">
    <property type="entry name" value="HD"/>
    <property type="match status" value="1"/>
</dbReference>
<evidence type="ECO:0000256" key="1">
    <source>
        <dbReference type="ARBA" id="ARBA00022801"/>
    </source>
</evidence>
<dbReference type="Gene3D" id="2.40.50.140">
    <property type="entry name" value="Nucleic acid-binding proteins"/>
    <property type="match status" value="1"/>
</dbReference>
<proteinExistence type="predicted"/>
<dbReference type="GO" id="GO:0016787">
    <property type="term" value="F:hydrolase activity"/>
    <property type="evidence" value="ECO:0007669"/>
    <property type="project" value="UniProtKB-KW"/>
</dbReference>
<sequence length="317" mass="36090">MSVEQKQYISELKEGSTVKSCFVVKKKELREFKGKSEQYLSLEVGDKTGFIDAVAWENAFFYTTLFEEGDVVWINGRAGKYRNKMQLTIDSLSKYTEYNLDDFMSHTDKDIEGMTVQLFNIIKGIDNPYLKKLLDSFFSDADFLSRFKQAPAARSVHHNYLGGLLEHTCELLQICESVCEIYPQIDKELLLTGAILHDVGKIDELKYSLCVDYTDEGELVGHIVIGGQIVSQKIETIEGFPSPLRINLLHLILSHHGEYDFGSPKRPKTLEACALHHADNMSAQVKRFIQIMGQKTDSNSNWTAYNGLLGRRLYVNH</sequence>
<dbReference type="AlphaFoldDB" id="A0A2H0A5R4"/>
<gene>
    <name evidence="3" type="ORF">COX18_07675</name>
</gene>
<dbReference type="CDD" id="cd00077">
    <property type="entry name" value="HDc"/>
    <property type="match status" value="1"/>
</dbReference>
<dbReference type="InterPro" id="IPR012340">
    <property type="entry name" value="NA-bd_OB-fold"/>
</dbReference>
<dbReference type="PANTHER" id="PTHR37294">
    <property type="entry name" value="3'-5' EXORIBONUCLEASE YHAM"/>
    <property type="match status" value="1"/>
</dbReference>
<dbReference type="Proteomes" id="UP000231067">
    <property type="component" value="Unassembled WGS sequence"/>
</dbReference>
<dbReference type="InterPro" id="IPR006674">
    <property type="entry name" value="HD_domain"/>
</dbReference>
<organism evidence="3 4">
    <name type="scientific">Candidatus Desantisbacteria bacterium CG23_combo_of_CG06-09_8_20_14_all_40_23</name>
    <dbReference type="NCBI Taxonomy" id="1974550"/>
    <lineage>
        <taxon>Bacteria</taxon>
        <taxon>Candidatus Desantisiibacteriota</taxon>
    </lineage>
</organism>
<dbReference type="NCBIfam" id="TIGR00277">
    <property type="entry name" value="HDIG"/>
    <property type="match status" value="1"/>
</dbReference>
<keyword evidence="1" id="KW-0378">Hydrolase</keyword>
<feature type="domain" description="HD/PDEase" evidence="2">
    <location>
        <begin position="160"/>
        <end position="293"/>
    </location>
</feature>
<evidence type="ECO:0000313" key="4">
    <source>
        <dbReference type="Proteomes" id="UP000231067"/>
    </source>
</evidence>
<dbReference type="InterPro" id="IPR004365">
    <property type="entry name" value="NA-bd_OB_tRNA"/>
</dbReference>
<dbReference type="InterPro" id="IPR003607">
    <property type="entry name" value="HD/PDEase_dom"/>
</dbReference>
<evidence type="ECO:0000313" key="3">
    <source>
        <dbReference type="EMBL" id="PIP40160.1"/>
    </source>
</evidence>
<dbReference type="InterPro" id="IPR050798">
    <property type="entry name" value="YhaM_exoribonuc/phosphodiest"/>
</dbReference>
<comment type="caution">
    <text evidence="3">The sequence shown here is derived from an EMBL/GenBank/DDBJ whole genome shotgun (WGS) entry which is preliminary data.</text>
</comment>